<reference evidence="3 4" key="1">
    <citation type="journal article" date="2005" name="Proc. Natl. Acad. Sci. U.S.A.">
        <title>The genome of Salinibacter ruber: convergence and gene exchange among hyperhalophilic bacteria and archaea.</title>
        <authorList>
            <person name="Mongodin E.F."/>
            <person name="Nelson K.E."/>
            <person name="Daugherty S."/>
            <person name="Deboy R.T."/>
            <person name="Wister J."/>
            <person name="Khouri H."/>
            <person name="Weidman J."/>
            <person name="Walsh D.A."/>
            <person name="Papke R.T."/>
            <person name="Sanchez Perez G."/>
            <person name="Sharma A.K."/>
            <person name="Nesbo C.L."/>
            <person name="MacLeod D."/>
            <person name="Bapteste E."/>
            <person name="Doolittle W.F."/>
            <person name="Charlebois R.L."/>
            <person name="Legault B."/>
            <person name="Rodriguez-Valera F."/>
        </authorList>
    </citation>
    <scope>NUCLEOTIDE SEQUENCE [LARGE SCALE GENOMIC DNA]</scope>
    <source>
        <strain evidence="4">DSM 13855 / CECT 5946 / M31</strain>
    </source>
</reference>
<dbReference type="Proteomes" id="UP000008674">
    <property type="component" value="Chromosome"/>
</dbReference>
<dbReference type="STRING" id="309807.SRU_2621"/>
<dbReference type="eggNOG" id="COG1815">
    <property type="taxonomic scope" value="Bacteria"/>
</dbReference>
<dbReference type="AlphaFoldDB" id="Q2RZB2"/>
<dbReference type="OrthoDB" id="9788334at2"/>
<dbReference type="HOGENOM" id="CLU_125463_3_2_10"/>
<dbReference type="EMBL" id="CP000159">
    <property type="protein sequence ID" value="ABC44380.1"/>
    <property type="molecule type" value="Genomic_DNA"/>
</dbReference>
<feature type="domain" description="Flagellar basal body rod protein N-terminal" evidence="2">
    <location>
        <begin position="35"/>
        <end position="60"/>
    </location>
</feature>
<proteinExistence type="predicted"/>
<protein>
    <submittedName>
        <fullName evidence="3">Flagella basal body rod protein</fullName>
    </submittedName>
</protein>
<organism evidence="3 4">
    <name type="scientific">Salinibacter ruber (strain DSM 13855 / M31)</name>
    <dbReference type="NCBI Taxonomy" id="309807"/>
    <lineage>
        <taxon>Bacteria</taxon>
        <taxon>Pseudomonadati</taxon>
        <taxon>Rhodothermota</taxon>
        <taxon>Rhodothermia</taxon>
        <taxon>Rhodothermales</taxon>
        <taxon>Salinibacteraceae</taxon>
        <taxon>Salinibacter</taxon>
    </lineage>
</organism>
<dbReference type="InterPro" id="IPR001444">
    <property type="entry name" value="Flag_bb_rod_N"/>
</dbReference>
<gene>
    <name evidence="3" type="ordered locus">SRU_2621</name>
</gene>
<dbReference type="Pfam" id="PF00460">
    <property type="entry name" value="Flg_bb_rod"/>
    <property type="match status" value="1"/>
</dbReference>
<dbReference type="KEGG" id="sru:SRU_2621"/>
<evidence type="ECO:0000313" key="3">
    <source>
        <dbReference type="EMBL" id="ABC44380.1"/>
    </source>
</evidence>
<evidence type="ECO:0000313" key="4">
    <source>
        <dbReference type="Proteomes" id="UP000008674"/>
    </source>
</evidence>
<keyword evidence="3" id="KW-0282">Flagellum</keyword>
<keyword evidence="3" id="KW-0966">Cell projection</keyword>
<keyword evidence="3" id="KW-0969">Cilium</keyword>
<dbReference type="PROSITE" id="PS00588">
    <property type="entry name" value="FLAGELLA_BB_ROD"/>
    <property type="match status" value="1"/>
</dbReference>
<sequence length="137" mass="15553">MVCGRGTVLDWIVGPTRFLRRTDSAMETTQVRLLRNAMSAYAQRRRAASSNLANIDTPGYDRMSVSFEEELQDVRRHSGSLREQSEVEPDTEVEDEAPVLEEELMTLTDTQMRTRMASRALTEHFDLMKIGITGSAR</sequence>
<feature type="region of interest" description="Disordered" evidence="1">
    <location>
        <begin position="74"/>
        <end position="97"/>
    </location>
</feature>
<evidence type="ECO:0000256" key="1">
    <source>
        <dbReference type="SAM" id="MobiDB-lite"/>
    </source>
</evidence>
<feature type="compositionally biased region" description="Acidic residues" evidence="1">
    <location>
        <begin position="86"/>
        <end position="97"/>
    </location>
</feature>
<dbReference type="EnsemblBacteria" id="ABC44380">
    <property type="protein sequence ID" value="ABC44380"/>
    <property type="gene ID" value="SRU_2621"/>
</dbReference>
<evidence type="ECO:0000259" key="2">
    <source>
        <dbReference type="Pfam" id="PF00460"/>
    </source>
</evidence>
<dbReference type="InterPro" id="IPR019776">
    <property type="entry name" value="Flagellar_basal_body_rod_CS"/>
</dbReference>
<accession>Q2RZB2</accession>
<name>Q2RZB2_SALRD</name>
<keyword evidence="4" id="KW-1185">Reference proteome</keyword>